<dbReference type="Proteomes" id="UP000652074">
    <property type="component" value="Unassembled WGS sequence"/>
</dbReference>
<keyword evidence="14" id="KW-1185">Reference proteome</keyword>
<evidence type="ECO:0000256" key="7">
    <source>
        <dbReference type="ARBA" id="ARBA00022989"/>
    </source>
</evidence>
<name>A0ABX1MXI7_9RHOO</name>
<dbReference type="InterPro" id="IPR018448">
    <property type="entry name" value="TatB"/>
</dbReference>
<dbReference type="PANTHER" id="PTHR33162:SF1">
    <property type="entry name" value="SEC-INDEPENDENT PROTEIN TRANSLOCASE PROTEIN TATA, CHLOROPLASTIC"/>
    <property type="match status" value="1"/>
</dbReference>
<dbReference type="Pfam" id="PF02416">
    <property type="entry name" value="TatA_B_E"/>
    <property type="match status" value="1"/>
</dbReference>
<dbReference type="RefSeq" id="WP_169207133.1">
    <property type="nucleotide sequence ID" value="NZ_CP059560.1"/>
</dbReference>
<dbReference type="Gene3D" id="1.20.5.3310">
    <property type="match status" value="1"/>
</dbReference>
<keyword evidence="7 10" id="KW-1133">Transmembrane helix</keyword>
<protein>
    <recommendedName>
        <fullName evidence="10">Sec-independent protein translocase protein TatB</fullName>
    </recommendedName>
</protein>
<evidence type="ECO:0000256" key="10">
    <source>
        <dbReference type="HAMAP-Rule" id="MF_00237"/>
    </source>
</evidence>
<keyword evidence="3 10" id="KW-1003">Cell membrane</keyword>
<comment type="caution">
    <text evidence="13">The sequence shown here is derived from an EMBL/GenBank/DDBJ whole genome shotgun (WGS) entry which is preliminary data.</text>
</comment>
<feature type="region of interest" description="Disordered" evidence="12">
    <location>
        <begin position="90"/>
        <end position="110"/>
    </location>
</feature>
<reference evidence="13 14" key="1">
    <citation type="submission" date="2019-12" db="EMBL/GenBank/DDBJ databases">
        <title>Comparative genomics gives insights into the taxonomy of the Azoarcus-Aromatoleum group and reveals separate origins of nif in the plant-associated Azoarcus and non-plant-associated Aromatoleum sub-groups.</title>
        <authorList>
            <person name="Lafos M."/>
            <person name="Maluk M."/>
            <person name="Batista M."/>
            <person name="Junghare M."/>
            <person name="Carmona M."/>
            <person name="Faoro H."/>
            <person name="Cruz L.M."/>
            <person name="Battistoni F."/>
            <person name="De Souza E."/>
            <person name="Pedrosa F."/>
            <person name="Chen W.-M."/>
            <person name="Poole P.S."/>
            <person name="Dixon R.A."/>
            <person name="James E.K."/>
        </authorList>
    </citation>
    <scope>NUCLEOTIDE SEQUENCE [LARGE SCALE GENOMIC DNA]</scope>
    <source>
        <strain evidence="13 14">ToN1</strain>
    </source>
</reference>
<dbReference type="EMBL" id="WTVR01000028">
    <property type="protein sequence ID" value="NMF89772.1"/>
    <property type="molecule type" value="Genomic_DNA"/>
</dbReference>
<evidence type="ECO:0000256" key="3">
    <source>
        <dbReference type="ARBA" id="ARBA00022475"/>
    </source>
</evidence>
<keyword evidence="2 10" id="KW-0813">Transport</keyword>
<accession>A0ABX1MXI7</accession>
<dbReference type="NCBIfam" id="TIGR01410">
    <property type="entry name" value="tatB"/>
    <property type="match status" value="1"/>
</dbReference>
<evidence type="ECO:0000256" key="8">
    <source>
        <dbReference type="ARBA" id="ARBA00023010"/>
    </source>
</evidence>
<keyword evidence="11" id="KW-0175">Coiled coil</keyword>
<keyword evidence="8 10" id="KW-0811">Translocation</keyword>
<keyword evidence="6 10" id="KW-0653">Protein transport</keyword>
<evidence type="ECO:0000256" key="1">
    <source>
        <dbReference type="ARBA" id="ARBA00004167"/>
    </source>
</evidence>
<keyword evidence="5 10" id="KW-0812">Transmembrane</keyword>
<keyword evidence="4" id="KW-0997">Cell inner membrane</keyword>
<dbReference type="HAMAP" id="MF_00237">
    <property type="entry name" value="TatB"/>
    <property type="match status" value="1"/>
</dbReference>
<evidence type="ECO:0000256" key="9">
    <source>
        <dbReference type="ARBA" id="ARBA00023136"/>
    </source>
</evidence>
<evidence type="ECO:0000313" key="14">
    <source>
        <dbReference type="Proteomes" id="UP000652074"/>
    </source>
</evidence>
<evidence type="ECO:0000256" key="2">
    <source>
        <dbReference type="ARBA" id="ARBA00022448"/>
    </source>
</evidence>
<evidence type="ECO:0000256" key="11">
    <source>
        <dbReference type="SAM" id="Coils"/>
    </source>
</evidence>
<evidence type="ECO:0000256" key="12">
    <source>
        <dbReference type="SAM" id="MobiDB-lite"/>
    </source>
</evidence>
<proteinExistence type="inferred from homology"/>
<organism evidence="13 14">
    <name type="scientific">Aromatoleum petrolei</name>
    <dbReference type="NCBI Taxonomy" id="76116"/>
    <lineage>
        <taxon>Bacteria</taxon>
        <taxon>Pseudomonadati</taxon>
        <taxon>Pseudomonadota</taxon>
        <taxon>Betaproteobacteria</taxon>
        <taxon>Rhodocyclales</taxon>
        <taxon>Rhodocyclaceae</taxon>
        <taxon>Aromatoleum</taxon>
    </lineage>
</organism>
<dbReference type="PRINTS" id="PR01506">
    <property type="entry name" value="TATBPROTEIN"/>
</dbReference>
<comment type="similarity">
    <text evidence="10">Belongs to the TatB family.</text>
</comment>
<feature type="coiled-coil region" evidence="11">
    <location>
        <begin position="52"/>
        <end position="79"/>
    </location>
</feature>
<evidence type="ECO:0000313" key="13">
    <source>
        <dbReference type="EMBL" id="NMF89772.1"/>
    </source>
</evidence>
<comment type="function">
    <text evidence="10">Part of the twin-arginine translocation (Tat) system that transports large folded proteins containing a characteristic twin-arginine motif in their signal peptide across membranes. Together with TatC, TatB is part of a receptor directly interacting with Tat signal peptides. TatB may form an oligomeric binding site that transiently accommodates folded Tat precursor proteins before their translocation.</text>
</comment>
<evidence type="ECO:0000256" key="6">
    <source>
        <dbReference type="ARBA" id="ARBA00022927"/>
    </source>
</evidence>
<dbReference type="InterPro" id="IPR003369">
    <property type="entry name" value="TatA/B/E"/>
</dbReference>
<comment type="subcellular location">
    <subcellularLocation>
        <location evidence="10">Cell membrane</location>
        <topology evidence="10">Single-pass membrane protein</topology>
    </subcellularLocation>
    <subcellularLocation>
        <location evidence="1">Membrane</location>
        <topology evidence="1">Single-pass membrane protein</topology>
    </subcellularLocation>
</comment>
<dbReference type="PANTHER" id="PTHR33162">
    <property type="entry name" value="SEC-INDEPENDENT PROTEIN TRANSLOCASE PROTEIN TATA, CHLOROPLASTIC"/>
    <property type="match status" value="1"/>
</dbReference>
<evidence type="ECO:0000256" key="4">
    <source>
        <dbReference type="ARBA" id="ARBA00022519"/>
    </source>
</evidence>
<evidence type="ECO:0000256" key="5">
    <source>
        <dbReference type="ARBA" id="ARBA00022692"/>
    </source>
</evidence>
<gene>
    <name evidence="10 13" type="primary">tatB</name>
    <name evidence="13" type="ORF">GPA26_14975</name>
</gene>
<comment type="subunit">
    <text evidence="10">The Tat system comprises two distinct complexes: a TatABC complex, containing multiple copies of TatA, TatB and TatC subunits, and a separate TatA complex, containing only TatA subunits. Substrates initially bind to the TatABC complex, which probably triggers association of the separate TatA complex to form the active translocon.</text>
</comment>
<sequence length="164" mass="17271">MFDLGFSELILIAVVTLIVVGPERLPKVARTAGHLLGRLQRYVSDVKSDIQREMQLEELKKLQQQVEQQARELETSMRGQVQSVEADLAQTAAEAKSSLDGQSGAAASSAAPVTEAVPVAVPAEGTALPEAQPGEPAVDSRQMELGLAPAAVPLANTTTTTDKA</sequence>
<keyword evidence="9 10" id="KW-0472">Membrane</keyword>